<protein>
    <submittedName>
        <fullName evidence="1">Uncharacterized protein</fullName>
    </submittedName>
</protein>
<accession>A0ABS2W036</accession>
<name>A0ABS2W036_STRAS</name>
<evidence type="ECO:0000313" key="1">
    <source>
        <dbReference type="EMBL" id="MBN0048591.1"/>
    </source>
</evidence>
<keyword evidence="2" id="KW-1185">Reference proteome</keyword>
<evidence type="ECO:0000313" key="2">
    <source>
        <dbReference type="Proteomes" id="UP000788262"/>
    </source>
</evidence>
<sequence length="117" mass="13610">MLVSVEEQTPAEQALSRSYGTADGLRFDVIKMLVEHHPDRSATLTYWLTVGRRGHPDERWVVTLPWEDKSWVDVLTSPAPPPDRLRQLVHLVHAHLEEWWDTKGYNRQSAKMGRRLT</sequence>
<reference evidence="1 2" key="1">
    <citation type="submission" date="2021-02" db="EMBL/GenBank/DDBJ databases">
        <title>Whole genome sequencing of Streptomyces actuosus VRA1.</title>
        <authorList>
            <person name="Sen G."/>
            <person name="Sen A."/>
        </authorList>
    </citation>
    <scope>NUCLEOTIDE SEQUENCE [LARGE SCALE GENOMIC DNA]</scope>
    <source>
        <strain evidence="1 2">VRA1</strain>
    </source>
</reference>
<gene>
    <name evidence="1" type="ORF">JS756_31765</name>
</gene>
<comment type="caution">
    <text evidence="1">The sequence shown here is derived from an EMBL/GenBank/DDBJ whole genome shotgun (WGS) entry which is preliminary data.</text>
</comment>
<proteinExistence type="predicted"/>
<organism evidence="1 2">
    <name type="scientific">Streptomyces actuosus</name>
    <dbReference type="NCBI Taxonomy" id="1885"/>
    <lineage>
        <taxon>Bacteria</taxon>
        <taxon>Bacillati</taxon>
        <taxon>Actinomycetota</taxon>
        <taxon>Actinomycetes</taxon>
        <taxon>Kitasatosporales</taxon>
        <taxon>Streptomycetaceae</taxon>
        <taxon>Streptomyces</taxon>
    </lineage>
</organism>
<dbReference type="Proteomes" id="UP000788262">
    <property type="component" value="Unassembled WGS sequence"/>
</dbReference>
<dbReference type="EMBL" id="JAFFZS010000042">
    <property type="protein sequence ID" value="MBN0048591.1"/>
    <property type="molecule type" value="Genomic_DNA"/>
</dbReference>
<dbReference type="RefSeq" id="WP_205386723.1">
    <property type="nucleotide sequence ID" value="NZ_JAFFZS010000042.1"/>
</dbReference>